<keyword evidence="4" id="KW-0539">Nucleus</keyword>
<gene>
    <name evidence="8" type="ORF">E3Q22_03683</name>
</gene>
<comment type="subcellular location">
    <subcellularLocation>
        <location evidence="1">Nucleus</location>
    </subcellularLocation>
</comment>
<protein>
    <recommendedName>
        <fullName evidence="7">BZIP domain-containing protein</fullName>
    </recommendedName>
</protein>
<dbReference type="CDD" id="cd14687">
    <property type="entry name" value="bZIP_ATF2"/>
    <property type="match status" value="1"/>
</dbReference>
<evidence type="ECO:0000256" key="2">
    <source>
        <dbReference type="ARBA" id="ARBA00023015"/>
    </source>
</evidence>
<proteinExistence type="predicted"/>
<feature type="compositionally biased region" description="Low complexity" evidence="6">
    <location>
        <begin position="65"/>
        <end position="82"/>
    </location>
</feature>
<dbReference type="Pfam" id="PF00170">
    <property type="entry name" value="bZIP_1"/>
    <property type="match status" value="1"/>
</dbReference>
<evidence type="ECO:0000313" key="8">
    <source>
        <dbReference type="EMBL" id="TIB76139.1"/>
    </source>
</evidence>
<accession>A0A4T0RRD1</accession>
<dbReference type="InterPro" id="IPR051027">
    <property type="entry name" value="bZIP_transcription_factors"/>
</dbReference>
<dbReference type="GO" id="GO:0003700">
    <property type="term" value="F:DNA-binding transcription factor activity"/>
    <property type="evidence" value="ECO:0007669"/>
    <property type="project" value="InterPro"/>
</dbReference>
<evidence type="ECO:0000256" key="5">
    <source>
        <dbReference type="SAM" id="Coils"/>
    </source>
</evidence>
<dbReference type="SMART" id="SM00338">
    <property type="entry name" value="BRLZ"/>
    <property type="match status" value="1"/>
</dbReference>
<evidence type="ECO:0000256" key="1">
    <source>
        <dbReference type="ARBA" id="ARBA00004123"/>
    </source>
</evidence>
<feature type="region of interest" description="Disordered" evidence="6">
    <location>
        <begin position="65"/>
        <end position="84"/>
    </location>
</feature>
<name>A0A4T0RRD1_9BASI</name>
<evidence type="ECO:0000256" key="4">
    <source>
        <dbReference type="ARBA" id="ARBA00023242"/>
    </source>
</evidence>
<keyword evidence="2" id="KW-0805">Transcription regulation</keyword>
<feature type="coiled-coil region" evidence="5">
    <location>
        <begin position="148"/>
        <end position="189"/>
    </location>
</feature>
<dbReference type="PANTHER" id="PTHR19304">
    <property type="entry name" value="CYCLIC-AMP RESPONSE ELEMENT BINDING PROTEIN"/>
    <property type="match status" value="1"/>
</dbReference>
<sequence>MNDKANMSSEDKVSQLESFINEGDPQIRIDSNPKMWYEMAELGLNPLDDLLQPFNPTIPTCDSLLTSSTSTSYQPTPSNTNTPVEVTRPYENLLEAVSLKKPVGRAGDKTLHVNADGQELTETEKKKVALSRNRDAALRSRTRKKLWLTELEQKVEKLKGEQSELLFEKSTLQEKIIALKEQIVILKEELLQTQGYSYPVL</sequence>
<keyword evidence="3" id="KW-0804">Transcription</keyword>
<evidence type="ECO:0000313" key="9">
    <source>
        <dbReference type="Proteomes" id="UP000310685"/>
    </source>
</evidence>
<dbReference type="EMBL" id="SPRC01000051">
    <property type="protein sequence ID" value="TIB76139.1"/>
    <property type="molecule type" value="Genomic_DNA"/>
</dbReference>
<evidence type="ECO:0000256" key="6">
    <source>
        <dbReference type="SAM" id="MobiDB-lite"/>
    </source>
</evidence>
<dbReference type="AlphaFoldDB" id="A0A4T0RRD1"/>
<dbReference type="InterPro" id="IPR046347">
    <property type="entry name" value="bZIP_sf"/>
</dbReference>
<dbReference type="Proteomes" id="UP000310685">
    <property type="component" value="Unassembled WGS sequence"/>
</dbReference>
<evidence type="ECO:0000259" key="7">
    <source>
        <dbReference type="PROSITE" id="PS50217"/>
    </source>
</evidence>
<feature type="compositionally biased region" description="Basic and acidic residues" evidence="6">
    <location>
        <begin position="1"/>
        <end position="14"/>
    </location>
</feature>
<organism evidence="8 9">
    <name type="scientific">Wallemia mellicola</name>
    <dbReference type="NCBI Taxonomy" id="1708541"/>
    <lineage>
        <taxon>Eukaryota</taxon>
        <taxon>Fungi</taxon>
        <taxon>Dikarya</taxon>
        <taxon>Basidiomycota</taxon>
        <taxon>Wallemiomycotina</taxon>
        <taxon>Wallemiomycetes</taxon>
        <taxon>Wallemiales</taxon>
        <taxon>Wallemiaceae</taxon>
        <taxon>Wallemia</taxon>
    </lineage>
</organism>
<dbReference type="SUPFAM" id="SSF57959">
    <property type="entry name" value="Leucine zipper domain"/>
    <property type="match status" value="1"/>
</dbReference>
<dbReference type="PROSITE" id="PS50217">
    <property type="entry name" value="BZIP"/>
    <property type="match status" value="1"/>
</dbReference>
<keyword evidence="5" id="KW-0175">Coiled coil</keyword>
<dbReference type="Gene3D" id="1.20.5.170">
    <property type="match status" value="1"/>
</dbReference>
<dbReference type="InterPro" id="IPR004827">
    <property type="entry name" value="bZIP"/>
</dbReference>
<comment type="caution">
    <text evidence="8">The sequence shown here is derived from an EMBL/GenBank/DDBJ whole genome shotgun (WGS) entry which is preliminary data.</text>
</comment>
<evidence type="ECO:0000256" key="3">
    <source>
        <dbReference type="ARBA" id="ARBA00023163"/>
    </source>
</evidence>
<dbReference type="GO" id="GO:0005634">
    <property type="term" value="C:nucleus"/>
    <property type="evidence" value="ECO:0007669"/>
    <property type="project" value="UniProtKB-SubCell"/>
</dbReference>
<feature type="region of interest" description="Disordered" evidence="6">
    <location>
        <begin position="1"/>
        <end position="27"/>
    </location>
</feature>
<feature type="domain" description="BZIP" evidence="7">
    <location>
        <begin position="123"/>
        <end position="186"/>
    </location>
</feature>
<reference evidence="8 9" key="1">
    <citation type="submission" date="2019-03" db="EMBL/GenBank/DDBJ databases">
        <title>Sequencing 25 genomes of Wallemia mellicola.</title>
        <authorList>
            <person name="Gostincar C."/>
        </authorList>
    </citation>
    <scope>NUCLEOTIDE SEQUENCE [LARGE SCALE GENOMIC DNA]</scope>
    <source>
        <strain evidence="8 9">EXF-6152</strain>
    </source>
</reference>